<reference evidence="2" key="1">
    <citation type="submission" date="2019-03" db="EMBL/GenBank/DDBJ databases">
        <title>Long read genome sequence of the mycoparasitic Pythium oligandrum ATCC 38472 isolated from sugarbeet rhizosphere.</title>
        <authorList>
            <person name="Gaulin E."/>
        </authorList>
    </citation>
    <scope>NUCLEOTIDE SEQUENCE</scope>
    <source>
        <strain evidence="2">ATCC 38472_TT</strain>
    </source>
</reference>
<comment type="caution">
    <text evidence="2">The sequence shown here is derived from an EMBL/GenBank/DDBJ whole genome shotgun (WGS) entry which is preliminary data.</text>
</comment>
<sequence>MTSMRTKRTPSSRTRSPVFSATVSTRKALVVLASGLLALLGTFTYQVTRSLLDSTAFTPQEHKETTPDHDDFSEPYSLRSNPSLPERCSPESVNVSEPSITRDHKHRFYTQLDQMRPRLPPPVFQGSHRALCSADNRRQREWAYCLPISGQKNEPLCTAADRMDLLVPHTRDTMCFASVLHMLMVDAYEVIKEIGGSPALVYGTLLGAIHDGATIPFTEDADIGYQLDQPGLDKLGERLFERGYHLFHEAIWRVCVAPTHPLTSRLYDPSHALPRCCNIPYVDLYHMERVQTGVFAGKWSVETAKPGHKIPEDKMLPYSKVVMNDLTFDTVADPIDFVETEYGSDYVTPSRRPSRR</sequence>
<proteinExistence type="predicted"/>
<feature type="compositionally biased region" description="Basic and acidic residues" evidence="1">
    <location>
        <begin position="60"/>
        <end position="72"/>
    </location>
</feature>
<organism evidence="2 3">
    <name type="scientific">Pythium oligandrum</name>
    <name type="common">Mycoparasitic fungus</name>
    <dbReference type="NCBI Taxonomy" id="41045"/>
    <lineage>
        <taxon>Eukaryota</taxon>
        <taxon>Sar</taxon>
        <taxon>Stramenopiles</taxon>
        <taxon>Oomycota</taxon>
        <taxon>Peronosporomycetes</taxon>
        <taxon>Pythiales</taxon>
        <taxon>Pythiaceae</taxon>
        <taxon>Pythium</taxon>
    </lineage>
</organism>
<accession>A0A8K1C226</accession>
<dbReference type="OrthoDB" id="444255at2759"/>
<keyword evidence="3" id="KW-1185">Reference proteome</keyword>
<evidence type="ECO:0000313" key="2">
    <source>
        <dbReference type="EMBL" id="TMW54993.1"/>
    </source>
</evidence>
<dbReference type="AlphaFoldDB" id="A0A8K1C226"/>
<evidence type="ECO:0000256" key="1">
    <source>
        <dbReference type="SAM" id="MobiDB-lite"/>
    </source>
</evidence>
<protein>
    <submittedName>
        <fullName evidence="2">Uncharacterized protein</fullName>
    </submittedName>
</protein>
<dbReference type="EMBL" id="SPLM01000151">
    <property type="protein sequence ID" value="TMW54993.1"/>
    <property type="molecule type" value="Genomic_DNA"/>
</dbReference>
<name>A0A8K1C226_PYTOL</name>
<dbReference type="PANTHER" id="PTHR13627">
    <property type="entry name" value="FUKUTIN RELATED PROTEIN"/>
    <property type="match status" value="1"/>
</dbReference>
<dbReference type="InterPro" id="IPR052613">
    <property type="entry name" value="LicD_transferase"/>
</dbReference>
<dbReference type="Proteomes" id="UP000794436">
    <property type="component" value="Unassembled WGS sequence"/>
</dbReference>
<evidence type="ECO:0000313" key="3">
    <source>
        <dbReference type="Proteomes" id="UP000794436"/>
    </source>
</evidence>
<gene>
    <name evidence="2" type="ORF">Poli38472_014764</name>
</gene>
<dbReference type="PANTHER" id="PTHR13627:SF33">
    <property type="entry name" value="LICD FAMILY PROTEIN"/>
    <property type="match status" value="1"/>
</dbReference>
<feature type="region of interest" description="Disordered" evidence="1">
    <location>
        <begin position="58"/>
        <end position="99"/>
    </location>
</feature>